<dbReference type="CDD" id="cd23763">
    <property type="entry name" value="ASKHA_ATPase_ROK"/>
    <property type="match status" value="1"/>
</dbReference>
<dbReference type="InterPro" id="IPR043129">
    <property type="entry name" value="ATPase_NBD"/>
</dbReference>
<dbReference type="AlphaFoldDB" id="A0A0G2BLE8"/>
<dbReference type="PANTHER" id="PTHR18964:SF149">
    <property type="entry name" value="BIFUNCTIONAL UDP-N-ACETYLGLUCOSAMINE 2-EPIMERASE_N-ACETYLMANNOSAMINE KINASE"/>
    <property type="match status" value="1"/>
</dbReference>
<dbReference type="Pfam" id="PF00480">
    <property type="entry name" value="ROK"/>
    <property type="match status" value="1"/>
</dbReference>
<protein>
    <recommendedName>
        <fullName evidence="4">ROK family protein</fullName>
    </recommendedName>
</protein>
<sequence length="267" mass="27602">MKAVFDIGGTSIRVAPALGDGIGDVRKIPTPKEPQEGIAALVALAREIAGEEPIEAAAGGFPGVVAGGIIHYAPNLPAWKGAALASELSRALGAPVGVENDGDMAALGESRRGAGKGFRVVAYAGIGTGIGCGRVVDGKIDGGVYDFEAGHQIVDVNGNKTFEELVSGRAFEKRYGVHPGKAPREGYEEMTPVLAAGLYNMMLHWSPEVFVLGGSMMNEENGYRLGEVVSAVARLPGVYPKLPEFRAAVLNDAAGLHGAAALLEAKQ</sequence>
<dbReference type="Gene3D" id="3.30.420.40">
    <property type="match status" value="2"/>
</dbReference>
<name>A0A0G2BLE8_9BACT</name>
<evidence type="ECO:0000313" key="3">
    <source>
        <dbReference type="Proteomes" id="UP000034789"/>
    </source>
</evidence>
<dbReference type="Proteomes" id="UP000034789">
    <property type="component" value="Unassembled WGS sequence"/>
</dbReference>
<reference evidence="2 3" key="1">
    <citation type="journal article" date="2015" name="Nature">
        <title>rRNA introns, odd ribosomes, and small enigmatic genomes across a large radiation of phyla.</title>
        <authorList>
            <person name="Brown C.T."/>
            <person name="Hug L.A."/>
            <person name="Thomas B.C."/>
            <person name="Sharon I."/>
            <person name="Castelle C.J."/>
            <person name="Singh A."/>
            <person name="Wilkins M.J."/>
            <person name="Williams K.H."/>
            <person name="Banfield J.F."/>
        </authorList>
    </citation>
    <scope>NUCLEOTIDE SEQUENCE [LARGE SCALE GENOMIC DNA]</scope>
</reference>
<dbReference type="EMBL" id="LCSD01000026">
    <property type="protein sequence ID" value="KKW46654.1"/>
    <property type="molecule type" value="Genomic_DNA"/>
</dbReference>
<accession>A0A0G2BLE8</accession>
<comment type="caution">
    <text evidence="2">The sequence shown here is derived from an EMBL/GenBank/DDBJ whole genome shotgun (WGS) entry which is preliminary data.</text>
</comment>
<dbReference type="PATRIC" id="fig|1618672.3.peg.446"/>
<evidence type="ECO:0000313" key="2">
    <source>
        <dbReference type="EMBL" id="KKW46654.1"/>
    </source>
</evidence>
<comment type="similarity">
    <text evidence="1">Belongs to the ROK (NagC/XylR) family.</text>
</comment>
<evidence type="ECO:0008006" key="4">
    <source>
        <dbReference type="Google" id="ProtNLM"/>
    </source>
</evidence>
<organism evidence="2 3">
    <name type="scientific">Candidatus Kaiserbacteria bacterium GW2011_GWA2_58_9</name>
    <dbReference type="NCBI Taxonomy" id="1618672"/>
    <lineage>
        <taxon>Bacteria</taxon>
        <taxon>Candidatus Kaiseribacteriota</taxon>
    </lineage>
</organism>
<dbReference type="InterPro" id="IPR000600">
    <property type="entry name" value="ROK"/>
</dbReference>
<proteinExistence type="inferred from homology"/>
<gene>
    <name evidence="2" type="ORF">UY98_C0026G0006</name>
</gene>
<evidence type="ECO:0000256" key="1">
    <source>
        <dbReference type="ARBA" id="ARBA00006479"/>
    </source>
</evidence>
<dbReference type="SUPFAM" id="SSF53067">
    <property type="entry name" value="Actin-like ATPase domain"/>
    <property type="match status" value="1"/>
</dbReference>
<dbReference type="PANTHER" id="PTHR18964">
    <property type="entry name" value="ROK (REPRESSOR, ORF, KINASE) FAMILY"/>
    <property type="match status" value="1"/>
</dbReference>